<organism evidence="1 2">
    <name type="scientific">Pigmentiphaga humi</name>
    <dbReference type="NCBI Taxonomy" id="2478468"/>
    <lineage>
        <taxon>Bacteria</taxon>
        <taxon>Pseudomonadati</taxon>
        <taxon>Pseudomonadota</taxon>
        <taxon>Betaproteobacteria</taxon>
        <taxon>Burkholderiales</taxon>
        <taxon>Alcaligenaceae</taxon>
        <taxon>Pigmentiphaga</taxon>
    </lineage>
</organism>
<keyword evidence="2" id="KW-1185">Reference proteome</keyword>
<dbReference type="AlphaFoldDB" id="A0A3P4B5H3"/>
<evidence type="ECO:0000313" key="1">
    <source>
        <dbReference type="EMBL" id="VCU71302.1"/>
    </source>
</evidence>
<reference evidence="1 2" key="1">
    <citation type="submission" date="2018-10" db="EMBL/GenBank/DDBJ databases">
        <authorList>
            <person name="Criscuolo A."/>
        </authorList>
    </citation>
    <scope>NUCLEOTIDE SEQUENCE [LARGE SCALE GENOMIC DNA]</scope>
    <source>
        <strain evidence="1">DnA1</strain>
    </source>
</reference>
<gene>
    <name evidence="1" type="ORF">PIGHUM_03383</name>
</gene>
<dbReference type="PANTHER" id="PTHR34315:SF1">
    <property type="entry name" value="INTRADIOL RING-CLEAVAGE DIOXYGENASES DOMAIN-CONTAINING PROTEIN-RELATED"/>
    <property type="match status" value="1"/>
</dbReference>
<dbReference type="SUPFAM" id="SSF49482">
    <property type="entry name" value="Aromatic compound dioxygenase"/>
    <property type="match status" value="1"/>
</dbReference>
<accession>A0A3P4B5H3</accession>
<evidence type="ECO:0000313" key="2">
    <source>
        <dbReference type="Proteomes" id="UP000277294"/>
    </source>
</evidence>
<name>A0A3P4B5H3_9BURK</name>
<dbReference type="InterPro" id="IPR015889">
    <property type="entry name" value="Intradiol_dOase_core"/>
</dbReference>
<dbReference type="GO" id="GO:0016702">
    <property type="term" value="F:oxidoreductase activity, acting on single donors with incorporation of molecular oxygen, incorporation of two atoms of oxygen"/>
    <property type="evidence" value="ECO:0007669"/>
    <property type="project" value="InterPro"/>
</dbReference>
<proteinExistence type="predicted"/>
<dbReference type="PANTHER" id="PTHR34315">
    <property type="match status" value="1"/>
</dbReference>
<keyword evidence="1" id="KW-0560">Oxidoreductase</keyword>
<dbReference type="EMBL" id="UWPJ01000026">
    <property type="protein sequence ID" value="VCU71302.1"/>
    <property type="molecule type" value="Genomic_DNA"/>
</dbReference>
<dbReference type="Gene3D" id="2.60.130.10">
    <property type="entry name" value="Aromatic compound dioxygenase"/>
    <property type="match status" value="1"/>
</dbReference>
<dbReference type="Proteomes" id="UP000277294">
    <property type="component" value="Unassembled WGS sequence"/>
</dbReference>
<sequence>MDDRPLAARCACPSHKIAPSARLAEPARHGRRLALARLMGMGGAMLGLPAYAAAPLACRALREEAAGPYTANGTPPANAFGPLGAKADGRASNAAVEIPPEPGLPAGYAPNALALPGIVRSDLRHSVSPGTGTAEGVPLRLTLTLVDASRGCAALPDHSVYLWHCTREGGYSLYTEEIRQENFLRGVQAANDAGEVTFETIFPGCHPGRYPHLHVEIYAGTAQPLQTERKLLTSQLALPEDACGAVYGEAGGYERSLEAYARTSLARDGIFGKNTAAERAAQTIPLRGNPRDGYVGKLLLGLLP</sequence>
<dbReference type="RefSeq" id="WP_124080765.1">
    <property type="nucleotide sequence ID" value="NZ_UWPJ01000026.1"/>
</dbReference>
<protein>
    <submittedName>
        <fullName evidence="1">Dioxygenase</fullName>
    </submittedName>
</protein>
<dbReference type="GO" id="GO:0005506">
    <property type="term" value="F:iron ion binding"/>
    <property type="evidence" value="ECO:0007669"/>
    <property type="project" value="InterPro"/>
</dbReference>
<dbReference type="OrthoDB" id="9805815at2"/>
<keyword evidence="1" id="KW-0223">Dioxygenase</keyword>